<keyword evidence="2" id="KW-1185">Reference proteome</keyword>
<sequence length="118" mass="13880">MVRAWGRVYIWFMGIPAREIRLVEDCTISLRVMAVLLIPMQMMSYIFLETRVLCRHREIAEPVGFPGVKFMELVPILDLLFVLVDDNHLVLGRSATPVHPCRNQVFAFYWYNFKAFSR</sequence>
<organism evidence="1 2">
    <name type="scientific">Durusdinium trenchii</name>
    <dbReference type="NCBI Taxonomy" id="1381693"/>
    <lineage>
        <taxon>Eukaryota</taxon>
        <taxon>Sar</taxon>
        <taxon>Alveolata</taxon>
        <taxon>Dinophyceae</taxon>
        <taxon>Suessiales</taxon>
        <taxon>Symbiodiniaceae</taxon>
        <taxon>Durusdinium</taxon>
    </lineage>
</organism>
<proteinExistence type="predicted"/>
<evidence type="ECO:0000313" key="2">
    <source>
        <dbReference type="Proteomes" id="UP001642484"/>
    </source>
</evidence>
<reference evidence="1 2" key="1">
    <citation type="submission" date="2024-02" db="EMBL/GenBank/DDBJ databases">
        <authorList>
            <person name="Chen Y."/>
            <person name="Shah S."/>
            <person name="Dougan E. K."/>
            <person name="Thang M."/>
            <person name="Chan C."/>
        </authorList>
    </citation>
    <scope>NUCLEOTIDE SEQUENCE [LARGE SCALE GENOMIC DNA]</scope>
</reference>
<dbReference type="Proteomes" id="UP001642484">
    <property type="component" value="Unassembled WGS sequence"/>
</dbReference>
<dbReference type="EMBL" id="CAXAMN010007380">
    <property type="protein sequence ID" value="CAK9021366.1"/>
    <property type="molecule type" value="Genomic_DNA"/>
</dbReference>
<evidence type="ECO:0000313" key="1">
    <source>
        <dbReference type="EMBL" id="CAK9021366.1"/>
    </source>
</evidence>
<protein>
    <submittedName>
        <fullName evidence="1">Uncharacterized protein</fullName>
    </submittedName>
</protein>
<gene>
    <name evidence="1" type="ORF">CCMP2556_LOCUS14424</name>
</gene>
<accession>A0ABP0K498</accession>
<comment type="caution">
    <text evidence="1">The sequence shown here is derived from an EMBL/GenBank/DDBJ whole genome shotgun (WGS) entry which is preliminary data.</text>
</comment>
<name>A0ABP0K498_9DINO</name>